<accession>A0A9R1TEK8</accession>
<keyword evidence="5" id="KW-0804">Transcription</keyword>
<feature type="domain" description="Nuclear respiratory factor 1 NLS/DNA-binding dimerisation" evidence="8">
    <location>
        <begin position="63"/>
        <end position="273"/>
    </location>
</feature>
<comment type="similarity">
    <text evidence="2">Belongs to the NRF1/Ewg family.</text>
</comment>
<dbReference type="KEGG" id="fas:105269422"/>
<keyword evidence="6" id="KW-0539">Nucleus</keyword>
<dbReference type="GO" id="GO:0005634">
    <property type="term" value="C:nucleus"/>
    <property type="evidence" value="ECO:0007669"/>
    <property type="project" value="UniProtKB-SubCell"/>
</dbReference>
<accession>A0A9R1TCY3</accession>
<keyword evidence="3" id="KW-0805">Transcription regulation</keyword>
<protein>
    <submittedName>
        <fullName evidence="10 11">DNA-binding protein P3A2 isoform X1</fullName>
    </submittedName>
</protein>
<organism evidence="9 12">
    <name type="scientific">Fopius arisanus</name>
    <dbReference type="NCBI Taxonomy" id="64838"/>
    <lineage>
        <taxon>Eukaryota</taxon>
        <taxon>Metazoa</taxon>
        <taxon>Ecdysozoa</taxon>
        <taxon>Arthropoda</taxon>
        <taxon>Hexapoda</taxon>
        <taxon>Insecta</taxon>
        <taxon>Pterygota</taxon>
        <taxon>Neoptera</taxon>
        <taxon>Endopterygota</taxon>
        <taxon>Hymenoptera</taxon>
        <taxon>Apocrita</taxon>
        <taxon>Ichneumonoidea</taxon>
        <taxon>Braconidae</taxon>
        <taxon>Opiinae</taxon>
        <taxon>Fopius</taxon>
    </lineage>
</organism>
<accession>A0A9R1TE45</accession>
<evidence type="ECO:0000313" key="13">
    <source>
        <dbReference type="RefSeq" id="XP_011307940.1"/>
    </source>
</evidence>
<dbReference type="Proteomes" id="UP000694866">
    <property type="component" value="Unplaced"/>
</dbReference>
<dbReference type="RefSeq" id="XP_011307940.1">
    <property type="nucleotide sequence ID" value="XM_011309638.1"/>
</dbReference>
<evidence type="ECO:0000256" key="3">
    <source>
        <dbReference type="ARBA" id="ARBA00023015"/>
    </source>
</evidence>
<dbReference type="InterPro" id="IPR039142">
    <property type="entry name" value="NRF1/Ewg"/>
</dbReference>
<evidence type="ECO:0000256" key="7">
    <source>
        <dbReference type="SAM" id="MobiDB-lite"/>
    </source>
</evidence>
<dbReference type="GO" id="GO:0003677">
    <property type="term" value="F:DNA binding"/>
    <property type="evidence" value="ECO:0007669"/>
    <property type="project" value="UniProtKB-KW"/>
</dbReference>
<dbReference type="InterPro" id="IPR019525">
    <property type="entry name" value="Nrf1_NLS/DNA-bd_dimer"/>
</dbReference>
<evidence type="ECO:0000256" key="1">
    <source>
        <dbReference type="ARBA" id="ARBA00004123"/>
    </source>
</evidence>
<gene>
    <name evidence="10 11 12 13" type="primary">ewg</name>
</gene>
<keyword evidence="4 10" id="KW-0238">DNA-binding</keyword>
<evidence type="ECO:0000313" key="12">
    <source>
        <dbReference type="RefSeq" id="XP_011307939.1"/>
    </source>
</evidence>
<dbReference type="GeneID" id="105269422"/>
<dbReference type="Pfam" id="PF10491">
    <property type="entry name" value="Nrf1_DNA-bind"/>
    <property type="match status" value="1"/>
</dbReference>
<dbReference type="RefSeq" id="XP_011307938.1">
    <property type="nucleotide sequence ID" value="XM_011309636.1"/>
</dbReference>
<dbReference type="RefSeq" id="XP_011307937.1">
    <property type="nucleotide sequence ID" value="XM_011309635.1"/>
</dbReference>
<feature type="compositionally biased region" description="Acidic residues" evidence="7">
    <location>
        <begin position="19"/>
        <end position="34"/>
    </location>
</feature>
<name>A0A9R1TCY3_9HYME</name>
<reference evidence="10 11" key="1">
    <citation type="submission" date="2025-04" db="UniProtKB">
        <authorList>
            <consortium name="RefSeq"/>
        </authorList>
    </citation>
    <scope>IDENTIFICATION</scope>
    <source>
        <strain evidence="10 11">USDA-PBARC FA_bdor</strain>
        <tissue evidence="10 11">Whole organism</tissue>
    </source>
</reference>
<accession>A0A9R1TF75</accession>
<feature type="compositionally biased region" description="Low complexity" evidence="7">
    <location>
        <begin position="285"/>
        <end position="309"/>
    </location>
</feature>
<feature type="region of interest" description="Disordered" evidence="7">
    <location>
        <begin position="1"/>
        <end position="34"/>
    </location>
</feature>
<evidence type="ECO:0000256" key="4">
    <source>
        <dbReference type="ARBA" id="ARBA00023125"/>
    </source>
</evidence>
<dbReference type="AlphaFoldDB" id="A0A9R1TCY3"/>
<feature type="compositionally biased region" description="Polar residues" evidence="7">
    <location>
        <begin position="1"/>
        <end position="10"/>
    </location>
</feature>
<evidence type="ECO:0000256" key="5">
    <source>
        <dbReference type="ARBA" id="ARBA00023163"/>
    </source>
</evidence>
<dbReference type="PANTHER" id="PTHR20338">
    <property type="entry name" value="NUCLEAR RESPIRATORY FACTOR 1"/>
    <property type="match status" value="1"/>
</dbReference>
<keyword evidence="9" id="KW-1185">Reference proteome</keyword>
<dbReference type="CTD" id="30975"/>
<dbReference type="GO" id="GO:0006357">
    <property type="term" value="P:regulation of transcription by RNA polymerase II"/>
    <property type="evidence" value="ECO:0007669"/>
    <property type="project" value="InterPro"/>
</dbReference>
<evidence type="ECO:0000313" key="10">
    <source>
        <dbReference type="RefSeq" id="XP_011307937.1"/>
    </source>
</evidence>
<dbReference type="RefSeq" id="XP_011307939.1">
    <property type="nucleotide sequence ID" value="XM_011309637.1"/>
</dbReference>
<evidence type="ECO:0000313" key="9">
    <source>
        <dbReference type="Proteomes" id="UP000694866"/>
    </source>
</evidence>
<evidence type="ECO:0000256" key="2">
    <source>
        <dbReference type="ARBA" id="ARBA00005713"/>
    </source>
</evidence>
<feature type="region of interest" description="Disordered" evidence="7">
    <location>
        <begin position="282"/>
        <end position="309"/>
    </location>
</feature>
<evidence type="ECO:0000313" key="11">
    <source>
        <dbReference type="RefSeq" id="XP_011307938.1"/>
    </source>
</evidence>
<sequence length="559" mass="60184">MVSLPSTESGNMDRMDRLSDDDDDEPSSGSETYEEGDLLAAAMDDDVTAQLAAAGWQIKCANGPVGVAAAAAIVSAKKRKRPHSFETNPSIRKRQQNRLLRKLRQTIDEFATRVGQQAVVLVATPGKPNSSYKVFGAKPLEDVVKNLKTMIMEELESALAQQAPPPVQDDPSLYELPPLIIDGIPTPVEKMTQAQLRAFIPLMLKYSTGRGKPGWGRESTRPPWWPKELPWANVRMDARSEDEKQKISWTHALRQIVINCYKFHGREDLLPAFSEDDDKSNVLIQQPTPHSSQTSSNQGQSGQSQQQTVGVVRLSTTGSSKGNSSPPQIIAASPTTLATATQMTAQYPTTVLQTITNPDGTVSIIQVDPSNPIITLPDGTTAQVQGVATIHTSQGEVQTLAEVGGADGTSVAVDLNSVTEATLGQDGQIILTGEDGHGYPVSVSGVITVPVSASMYQTMVANIQSDGTMQVVTPMQVQVPKVEPGNGETSIEAVTIQGHPMTMINANGEHQVLQVISLKDANALTKAMQGEIVKDEDSQHQQTVSSPEYYSLKIMENSN</sequence>
<comment type="subcellular location">
    <subcellularLocation>
        <location evidence="1">Nucleus</location>
    </subcellularLocation>
</comment>
<proteinExistence type="inferred from homology"/>
<evidence type="ECO:0000256" key="6">
    <source>
        <dbReference type="ARBA" id="ARBA00023242"/>
    </source>
</evidence>
<dbReference type="OrthoDB" id="10031051at2759"/>
<dbReference type="GO" id="GO:0003700">
    <property type="term" value="F:DNA-binding transcription factor activity"/>
    <property type="evidence" value="ECO:0007669"/>
    <property type="project" value="InterPro"/>
</dbReference>
<evidence type="ECO:0000259" key="8">
    <source>
        <dbReference type="Pfam" id="PF10491"/>
    </source>
</evidence>